<dbReference type="HOGENOM" id="CLU_573786_0_0_1"/>
<evidence type="ECO:0000313" key="7">
    <source>
        <dbReference type="Proteomes" id="UP000054166"/>
    </source>
</evidence>
<evidence type="ECO:0000256" key="3">
    <source>
        <dbReference type="ARBA" id="ARBA00022729"/>
    </source>
</evidence>
<name>A0A0C3AVR4_PILCF</name>
<dbReference type="EMBL" id="KN833019">
    <property type="protein sequence ID" value="KIM78083.1"/>
    <property type="molecule type" value="Genomic_DNA"/>
</dbReference>
<dbReference type="PANTHER" id="PTHR47763">
    <property type="entry name" value="ALPHA-PROTEIN KINASE VWKA"/>
    <property type="match status" value="1"/>
</dbReference>
<dbReference type="STRING" id="765440.A0A0C3AVR4"/>
<dbReference type="InterPro" id="IPR056861">
    <property type="entry name" value="HMCN1-like_VWA"/>
</dbReference>
<keyword evidence="7" id="KW-1185">Reference proteome</keyword>
<evidence type="ECO:0000256" key="1">
    <source>
        <dbReference type="ARBA" id="ARBA00004613"/>
    </source>
</evidence>
<dbReference type="Proteomes" id="UP000054166">
    <property type="component" value="Unassembled WGS sequence"/>
</dbReference>
<dbReference type="Pfam" id="PF25106">
    <property type="entry name" value="VWA_4"/>
    <property type="match status" value="1"/>
</dbReference>
<dbReference type="SUPFAM" id="SSF53300">
    <property type="entry name" value="vWA-like"/>
    <property type="match status" value="1"/>
</dbReference>
<dbReference type="Gene3D" id="3.40.50.410">
    <property type="entry name" value="von Willebrand factor, type A domain"/>
    <property type="match status" value="1"/>
</dbReference>
<comment type="subcellular location">
    <subcellularLocation>
        <location evidence="1">Secreted</location>
    </subcellularLocation>
</comment>
<feature type="region of interest" description="Disordered" evidence="4">
    <location>
        <begin position="453"/>
        <end position="476"/>
    </location>
</feature>
<dbReference type="GO" id="GO:0005737">
    <property type="term" value="C:cytoplasm"/>
    <property type="evidence" value="ECO:0007669"/>
    <property type="project" value="TreeGrafter"/>
</dbReference>
<protein>
    <recommendedName>
        <fullName evidence="5">VWFA domain-containing protein</fullName>
    </recommendedName>
</protein>
<evidence type="ECO:0000256" key="2">
    <source>
        <dbReference type="ARBA" id="ARBA00022525"/>
    </source>
</evidence>
<accession>A0A0C3AVR4</accession>
<evidence type="ECO:0000313" key="6">
    <source>
        <dbReference type="EMBL" id="KIM78083.1"/>
    </source>
</evidence>
<dbReference type="OrthoDB" id="301415at2759"/>
<keyword evidence="2" id="KW-0964">Secreted</keyword>
<dbReference type="InParanoid" id="A0A0C3AVR4"/>
<dbReference type="GO" id="GO:0004674">
    <property type="term" value="F:protein serine/threonine kinase activity"/>
    <property type="evidence" value="ECO:0007669"/>
    <property type="project" value="TreeGrafter"/>
</dbReference>
<dbReference type="InterPro" id="IPR002035">
    <property type="entry name" value="VWF_A"/>
</dbReference>
<dbReference type="PANTHER" id="PTHR47763:SF1">
    <property type="entry name" value="DUF659 DOMAIN-CONTAINING PROTEIN"/>
    <property type="match status" value="1"/>
</dbReference>
<feature type="compositionally biased region" description="Basic and acidic residues" evidence="4">
    <location>
        <begin position="453"/>
        <end position="466"/>
    </location>
</feature>
<dbReference type="CDD" id="cd00198">
    <property type="entry name" value="vWFA"/>
    <property type="match status" value="1"/>
</dbReference>
<organism evidence="6 7">
    <name type="scientific">Piloderma croceum (strain F 1598)</name>
    <dbReference type="NCBI Taxonomy" id="765440"/>
    <lineage>
        <taxon>Eukaryota</taxon>
        <taxon>Fungi</taxon>
        <taxon>Dikarya</taxon>
        <taxon>Basidiomycota</taxon>
        <taxon>Agaricomycotina</taxon>
        <taxon>Agaricomycetes</taxon>
        <taxon>Agaricomycetidae</taxon>
        <taxon>Atheliales</taxon>
        <taxon>Atheliaceae</taxon>
        <taxon>Piloderma</taxon>
    </lineage>
</organism>
<dbReference type="PROSITE" id="PS50234">
    <property type="entry name" value="VWFA"/>
    <property type="match status" value="1"/>
</dbReference>
<feature type="domain" description="VWFA" evidence="5">
    <location>
        <begin position="17"/>
        <end position="216"/>
    </location>
</feature>
<reference evidence="7" key="2">
    <citation type="submission" date="2015-01" db="EMBL/GenBank/DDBJ databases">
        <title>Evolutionary Origins and Diversification of the Mycorrhizal Mutualists.</title>
        <authorList>
            <consortium name="DOE Joint Genome Institute"/>
            <consortium name="Mycorrhizal Genomics Consortium"/>
            <person name="Kohler A."/>
            <person name="Kuo A."/>
            <person name="Nagy L.G."/>
            <person name="Floudas D."/>
            <person name="Copeland A."/>
            <person name="Barry K.W."/>
            <person name="Cichocki N."/>
            <person name="Veneault-Fourrey C."/>
            <person name="LaButti K."/>
            <person name="Lindquist E.A."/>
            <person name="Lipzen A."/>
            <person name="Lundell T."/>
            <person name="Morin E."/>
            <person name="Murat C."/>
            <person name="Riley R."/>
            <person name="Ohm R."/>
            <person name="Sun H."/>
            <person name="Tunlid A."/>
            <person name="Henrissat B."/>
            <person name="Grigoriev I.V."/>
            <person name="Hibbett D.S."/>
            <person name="Martin F."/>
        </authorList>
    </citation>
    <scope>NUCLEOTIDE SEQUENCE [LARGE SCALE GENOMIC DNA]</scope>
    <source>
        <strain evidence="7">F 1598</strain>
    </source>
</reference>
<evidence type="ECO:0000256" key="4">
    <source>
        <dbReference type="SAM" id="MobiDB-lite"/>
    </source>
</evidence>
<dbReference type="InterPro" id="IPR052969">
    <property type="entry name" value="Thr-specific_kinase-like"/>
</dbReference>
<dbReference type="SMART" id="SM00327">
    <property type="entry name" value="VWA"/>
    <property type="match status" value="1"/>
</dbReference>
<reference evidence="6 7" key="1">
    <citation type="submission" date="2014-04" db="EMBL/GenBank/DDBJ databases">
        <authorList>
            <consortium name="DOE Joint Genome Institute"/>
            <person name="Kuo A."/>
            <person name="Tarkka M."/>
            <person name="Buscot F."/>
            <person name="Kohler A."/>
            <person name="Nagy L.G."/>
            <person name="Floudas D."/>
            <person name="Copeland A."/>
            <person name="Barry K.W."/>
            <person name="Cichocki N."/>
            <person name="Veneault-Fourrey C."/>
            <person name="LaButti K."/>
            <person name="Lindquist E.A."/>
            <person name="Lipzen A."/>
            <person name="Lundell T."/>
            <person name="Morin E."/>
            <person name="Murat C."/>
            <person name="Sun H."/>
            <person name="Tunlid A."/>
            <person name="Henrissat B."/>
            <person name="Grigoriev I.V."/>
            <person name="Hibbett D.S."/>
            <person name="Martin F."/>
            <person name="Nordberg H.P."/>
            <person name="Cantor M.N."/>
            <person name="Hua S.X."/>
        </authorList>
    </citation>
    <scope>NUCLEOTIDE SEQUENCE [LARGE SCALE GENOMIC DNA]</scope>
    <source>
        <strain evidence="6 7">F 1598</strain>
    </source>
</reference>
<keyword evidence="3" id="KW-0732">Signal</keyword>
<evidence type="ECO:0000259" key="5">
    <source>
        <dbReference type="PROSITE" id="PS50234"/>
    </source>
</evidence>
<sequence>MPGNPNISVPSNNHNVDVVFVHDATGSLQPYIDDTRQFVNNRIRDIQNGAIMNGGDARYRVIPFRDHREQGDLWTVLDSNPFTKDPAVLKRQLDALVVSGGGDSPEAQIVALDAALRSSWRRDAKRIVILITDSPPHGIGEPGDVVPASHPGALTPDSIRQSFKTTKTLLTVVGCNPTINQYKRAVEWYTNFATETKGEYIPLRSGCAVTDRVDNIVGTTLQPIIPFSLSSPQGQWSGDLVYPSGPPGVDVTVSFEPFIIGKTTNGSGLDKNGEFSIQSAQFTYLSTADYVGMVTFLQIYSRWPGQLWYFVGTVRKDNNRIFGEWHDSPQDGRARTGKFNLEGVSQSVRLSAPMTLPSIALPSLAGEWSGDLVYPSGPPGVGLTVSFEPFITGSTTNGRGFDRNGEFSIQSAQFTYLSTADYVGIVTFLQTYTRWPGQVWCFIGTVHKDNNRISGEWHDSPQDGRARTGKFSLKRR</sequence>
<dbReference type="InterPro" id="IPR036465">
    <property type="entry name" value="vWFA_dom_sf"/>
</dbReference>
<gene>
    <name evidence="6" type="ORF">PILCRDRAFT_11523</name>
</gene>
<dbReference type="AlphaFoldDB" id="A0A0C3AVR4"/>
<proteinExistence type="predicted"/>